<evidence type="ECO:0000256" key="1">
    <source>
        <dbReference type="SAM" id="Phobius"/>
    </source>
</evidence>
<feature type="chain" id="PRO_5005563236" evidence="2">
    <location>
        <begin position="24"/>
        <end position="281"/>
    </location>
</feature>
<dbReference type="RefSeq" id="WP_152911590.1">
    <property type="nucleotide sequence ID" value="NZ_CP118494.1"/>
</dbReference>
<dbReference type="NCBIfam" id="NF038123">
    <property type="entry name" value="NF038123_dom"/>
    <property type="match status" value="1"/>
</dbReference>
<keyword evidence="1" id="KW-0472">Membrane</keyword>
<dbReference type="InterPro" id="IPR038678">
    <property type="entry name" value="Spondin_N_sf"/>
</dbReference>
<dbReference type="STRING" id="74031.SAMN04488077_103255"/>
<dbReference type="Pfam" id="PF06468">
    <property type="entry name" value="Spond_N"/>
    <property type="match status" value="1"/>
</dbReference>
<dbReference type="PROSITE" id="PS51257">
    <property type="entry name" value="PROKAR_LIPOPROTEIN"/>
    <property type="match status" value="1"/>
</dbReference>
<keyword evidence="2" id="KW-0732">Signal</keyword>
<evidence type="ECO:0000259" key="3">
    <source>
        <dbReference type="Pfam" id="PF06468"/>
    </source>
</evidence>
<gene>
    <name evidence="4" type="ORF">ROTO_06940</name>
</gene>
<keyword evidence="1" id="KW-0812">Transmembrane</keyword>
<keyword evidence="5" id="KW-1185">Reference proteome</keyword>
<sequence>MFNKLKRQVAISFCATISCAAMAQATTLEFTVTNTAALGGFAFSPMYLAFHDGSFDAFDEGAAASPGLETIAETGFANGLNAERVAADPDSDRLFVLGPDFPPRPVFVPGESVTAQFDVDGAVNRFLSYFSMLAPTNDTFMGNDDPQAIALFDDLGIFQGDRVITISRADMWDAGTEVNDTSATGGSADLAGANTAEGAAENGVIQAIEDLSDFAGKLTGFAGFDGNQYLISSGILNDPDPFVGATISIRQVPAVPLPAAGLLGLTGLALLGGLRRMRRKS</sequence>
<comment type="caution">
    <text evidence="4">The sequence shown here is derived from an EMBL/GenBank/DDBJ whole genome shotgun (WGS) entry which is preliminary data.</text>
</comment>
<reference evidence="5" key="1">
    <citation type="submission" date="2015-07" db="EMBL/GenBank/DDBJ databases">
        <title>Draft Genome Sequence of Roseovarius tolerans EL-164, a producer of N-Acylated Alanine Methyl Esters (NAMEs).</title>
        <authorList>
            <person name="Voget S."/>
            <person name="Bruns H."/>
            <person name="Wagner-Doebler I."/>
            <person name="Schulz S."/>
            <person name="Daniel R."/>
        </authorList>
    </citation>
    <scope>NUCLEOTIDE SEQUENCE [LARGE SCALE GENOMIC DNA]</scope>
    <source>
        <strain evidence="5">EL-164</strain>
    </source>
</reference>
<feature type="domain" description="Spondin" evidence="3">
    <location>
        <begin position="42"/>
        <end position="177"/>
    </location>
</feature>
<dbReference type="OrthoDB" id="264824at2"/>
<accession>A0A0L6CXW3</accession>
<dbReference type="Proteomes" id="UP000037046">
    <property type="component" value="Unassembled WGS sequence"/>
</dbReference>
<feature type="signal peptide" evidence="2">
    <location>
        <begin position="1"/>
        <end position="23"/>
    </location>
</feature>
<protein>
    <submittedName>
        <fullName evidence="4">Spondin N</fullName>
    </submittedName>
</protein>
<organism evidence="4 5">
    <name type="scientific">Roseovarius tolerans</name>
    <dbReference type="NCBI Taxonomy" id="74031"/>
    <lineage>
        <taxon>Bacteria</taxon>
        <taxon>Pseudomonadati</taxon>
        <taxon>Pseudomonadota</taxon>
        <taxon>Alphaproteobacteria</taxon>
        <taxon>Rhodobacterales</taxon>
        <taxon>Roseobacteraceae</taxon>
        <taxon>Roseovarius</taxon>
    </lineage>
</organism>
<evidence type="ECO:0000256" key="2">
    <source>
        <dbReference type="SAM" id="SignalP"/>
    </source>
</evidence>
<dbReference type="EMBL" id="LGVV01000006">
    <property type="protein sequence ID" value="KNX42627.1"/>
    <property type="molecule type" value="Genomic_DNA"/>
</dbReference>
<evidence type="ECO:0000313" key="4">
    <source>
        <dbReference type="EMBL" id="KNX42627.1"/>
    </source>
</evidence>
<dbReference type="AlphaFoldDB" id="A0A0L6CXW3"/>
<name>A0A0L6CXW3_9RHOB</name>
<dbReference type="Gene3D" id="2.60.40.2130">
    <property type="entry name" value="F-spondin domain"/>
    <property type="match status" value="1"/>
</dbReference>
<dbReference type="PATRIC" id="fig|74031.6.peg.714"/>
<dbReference type="InterPro" id="IPR009465">
    <property type="entry name" value="Spondin_N"/>
</dbReference>
<keyword evidence="1" id="KW-1133">Transmembrane helix</keyword>
<evidence type="ECO:0000313" key="5">
    <source>
        <dbReference type="Proteomes" id="UP000037046"/>
    </source>
</evidence>
<proteinExistence type="predicted"/>
<feature type="transmembrane region" description="Helical" evidence="1">
    <location>
        <begin position="255"/>
        <end position="274"/>
    </location>
</feature>